<evidence type="ECO:0000313" key="2">
    <source>
        <dbReference type="Proteomes" id="UP000660885"/>
    </source>
</evidence>
<gene>
    <name evidence="1" type="ORF">JMJ56_00010</name>
</gene>
<evidence type="ECO:0000313" key="1">
    <source>
        <dbReference type="EMBL" id="MBL6076362.1"/>
    </source>
</evidence>
<sequence>MALNDFADLLAGLPVSGAARGALAARMTAPERHYHGAGHLAVLWARHREFSEAAGLGDVATGRLIACAIAYHDAVYDAARRDNEARSAELWHADAAEAGLPEGEIDWVAGTILATADHLGYRPAPGEPDEAARLWMLDLDLTPLGEAPEAFDRNTALLREEYGHLDAAKWEAGRRAFLAGLRAWPQLYRTPVLAAAFEAAARRNIARELGGAMG</sequence>
<dbReference type="InterPro" id="IPR009218">
    <property type="entry name" value="HD_phosphohydro"/>
</dbReference>
<name>A0ABS1TV87_9PROT</name>
<dbReference type="SUPFAM" id="SSF109604">
    <property type="entry name" value="HD-domain/PDEase-like"/>
    <property type="match status" value="1"/>
</dbReference>
<organism evidence="1 2">
    <name type="scientific">Belnapia arida</name>
    <dbReference type="NCBI Taxonomy" id="2804533"/>
    <lineage>
        <taxon>Bacteria</taxon>
        <taxon>Pseudomonadati</taxon>
        <taxon>Pseudomonadota</taxon>
        <taxon>Alphaproteobacteria</taxon>
        <taxon>Acetobacterales</taxon>
        <taxon>Roseomonadaceae</taxon>
        <taxon>Belnapia</taxon>
    </lineage>
</organism>
<proteinExistence type="predicted"/>
<evidence type="ECO:0008006" key="3">
    <source>
        <dbReference type="Google" id="ProtNLM"/>
    </source>
</evidence>
<accession>A0ABS1TV87</accession>
<dbReference type="RefSeq" id="WP_202829566.1">
    <property type="nucleotide sequence ID" value="NZ_JAETWB010000001.1"/>
</dbReference>
<reference evidence="1 2" key="1">
    <citation type="submission" date="2021-01" db="EMBL/GenBank/DDBJ databases">
        <title>Belnapia mucosa sp. nov. and Belnapia arida sp. nov., isolated from the Tabernas Desert (Almeria, Spain).</title>
        <authorList>
            <person name="Molina-Menor E."/>
            <person name="Vidal-Verdu A."/>
            <person name="Calonge A."/>
            <person name="Satari L."/>
            <person name="Pereto J."/>
            <person name="Porcar M."/>
        </authorList>
    </citation>
    <scope>NUCLEOTIDE SEQUENCE [LARGE SCALE GENOMIC DNA]</scope>
    <source>
        <strain evidence="1 2">T18</strain>
    </source>
</reference>
<comment type="caution">
    <text evidence="1">The sequence shown here is derived from an EMBL/GenBank/DDBJ whole genome shotgun (WGS) entry which is preliminary data.</text>
</comment>
<dbReference type="Proteomes" id="UP000660885">
    <property type="component" value="Unassembled WGS sequence"/>
</dbReference>
<dbReference type="PANTHER" id="PTHR21174">
    <property type="match status" value="1"/>
</dbReference>
<dbReference type="EMBL" id="JAETWB010000001">
    <property type="protein sequence ID" value="MBL6076362.1"/>
    <property type="molecule type" value="Genomic_DNA"/>
</dbReference>
<dbReference type="PIRSF" id="PIRSF035170">
    <property type="entry name" value="HD_phosphohydro"/>
    <property type="match status" value="1"/>
</dbReference>
<protein>
    <recommendedName>
        <fullName evidence="3">Metal-dependent HD superfamily phosphohydrolase</fullName>
    </recommendedName>
</protein>
<keyword evidence="2" id="KW-1185">Reference proteome</keyword>
<dbReference type="PANTHER" id="PTHR21174:SF0">
    <property type="entry name" value="HD PHOSPHOHYDROLASE FAMILY PROTEIN-RELATED"/>
    <property type="match status" value="1"/>
</dbReference>